<evidence type="ECO:0000256" key="3">
    <source>
        <dbReference type="SAM" id="MobiDB-lite"/>
    </source>
</evidence>
<proteinExistence type="predicted"/>
<dbReference type="Ensembl" id="ENSTNIT00000005072.1">
    <property type="protein sequence ID" value="ENSTNIP00000004926.1"/>
    <property type="gene ID" value="ENSTNIG00000002412.1"/>
</dbReference>
<dbReference type="InterPro" id="IPR036179">
    <property type="entry name" value="Ig-like_dom_sf"/>
</dbReference>
<keyword evidence="1" id="KW-0677">Repeat</keyword>
<dbReference type="OMA" id="PRITHSM"/>
<feature type="domain" description="Ig-like" evidence="4">
    <location>
        <begin position="58"/>
        <end position="100"/>
    </location>
</feature>
<reference evidence="5" key="2">
    <citation type="submission" date="2025-08" db="UniProtKB">
        <authorList>
            <consortium name="Ensembl"/>
        </authorList>
    </citation>
    <scope>IDENTIFICATION</scope>
</reference>
<dbReference type="InParanoid" id="H3C9K4"/>
<evidence type="ECO:0000259" key="4">
    <source>
        <dbReference type="PROSITE" id="PS50835"/>
    </source>
</evidence>
<dbReference type="FunFam" id="2.60.40.10:FF:001868">
    <property type="entry name" value="Down syndrome cell adhesion molecule"/>
    <property type="match status" value="1"/>
</dbReference>
<dbReference type="InterPro" id="IPR013783">
    <property type="entry name" value="Ig-like_fold"/>
</dbReference>
<dbReference type="HOGENOM" id="CLU_2419434_0_0_1"/>
<dbReference type="STRING" id="99883.ENSTNIP00000004926"/>
<dbReference type="Gene3D" id="2.60.40.10">
    <property type="entry name" value="Immunoglobulins"/>
    <property type="match status" value="2"/>
</dbReference>
<dbReference type="PANTHER" id="PTHR44170">
    <property type="entry name" value="PROTEIN SIDEKICK"/>
    <property type="match status" value="1"/>
</dbReference>
<dbReference type="GO" id="GO:0007411">
    <property type="term" value="P:axon guidance"/>
    <property type="evidence" value="ECO:0007669"/>
    <property type="project" value="TreeGrafter"/>
</dbReference>
<dbReference type="GO" id="GO:0005886">
    <property type="term" value="C:plasma membrane"/>
    <property type="evidence" value="ECO:0007669"/>
    <property type="project" value="TreeGrafter"/>
</dbReference>
<dbReference type="PANTHER" id="PTHR44170:SF53">
    <property type="entry name" value="DS CELL ADHESION MOLECULE LIKE 1"/>
    <property type="match status" value="1"/>
</dbReference>
<reference evidence="6" key="1">
    <citation type="journal article" date="2004" name="Nature">
        <title>Genome duplication in the teleost fish Tetraodon nigroviridis reveals the early vertebrate proto-karyotype.</title>
        <authorList>
            <person name="Jaillon O."/>
            <person name="Aury J.-M."/>
            <person name="Brunet F."/>
            <person name="Petit J.-L."/>
            <person name="Stange-Thomann N."/>
            <person name="Mauceli E."/>
            <person name="Bouneau L."/>
            <person name="Fischer C."/>
            <person name="Ozouf-Costaz C."/>
            <person name="Bernot A."/>
            <person name="Nicaud S."/>
            <person name="Jaffe D."/>
            <person name="Fisher S."/>
            <person name="Lutfalla G."/>
            <person name="Dossat C."/>
            <person name="Segurens B."/>
            <person name="Dasilva C."/>
            <person name="Salanoubat M."/>
            <person name="Levy M."/>
            <person name="Boudet N."/>
            <person name="Castellano S."/>
            <person name="Anthouard V."/>
            <person name="Jubin C."/>
            <person name="Castelli V."/>
            <person name="Katinka M."/>
            <person name="Vacherie B."/>
            <person name="Biemont C."/>
            <person name="Skalli Z."/>
            <person name="Cattolico L."/>
            <person name="Poulain J."/>
            <person name="De Berardinis V."/>
            <person name="Cruaud C."/>
            <person name="Duprat S."/>
            <person name="Brottier P."/>
            <person name="Coutanceau J.-P."/>
            <person name="Gouzy J."/>
            <person name="Parra G."/>
            <person name="Lardier G."/>
            <person name="Chapple C."/>
            <person name="McKernan K.J."/>
            <person name="McEwan P."/>
            <person name="Bosak S."/>
            <person name="Kellis M."/>
            <person name="Volff J.-N."/>
            <person name="Guigo R."/>
            <person name="Zody M.C."/>
            <person name="Mesirov J."/>
            <person name="Lindblad-Toh K."/>
            <person name="Birren B."/>
            <person name="Nusbaum C."/>
            <person name="Kahn D."/>
            <person name="Robinson-Rechavi M."/>
            <person name="Laudet V."/>
            <person name="Schachter V."/>
            <person name="Quetier F."/>
            <person name="Saurin W."/>
            <person name="Scarpelli C."/>
            <person name="Wincker P."/>
            <person name="Lander E.S."/>
            <person name="Weissenbach J."/>
            <person name="Roest Crollius H."/>
        </authorList>
    </citation>
    <scope>NUCLEOTIDE SEQUENCE [LARGE SCALE GENOMIC DNA]</scope>
</reference>
<evidence type="ECO:0000313" key="6">
    <source>
        <dbReference type="Proteomes" id="UP000007303"/>
    </source>
</evidence>
<dbReference type="AlphaFoldDB" id="H3C9K4"/>
<dbReference type="GeneTree" id="ENSGT00940000154678"/>
<evidence type="ECO:0000256" key="2">
    <source>
        <dbReference type="ARBA" id="ARBA00023157"/>
    </source>
</evidence>
<reference evidence="5" key="3">
    <citation type="submission" date="2025-09" db="UniProtKB">
        <authorList>
            <consortium name="Ensembl"/>
        </authorList>
    </citation>
    <scope>IDENTIFICATION</scope>
</reference>
<organism evidence="5 6">
    <name type="scientific">Tetraodon nigroviridis</name>
    <name type="common">Spotted green pufferfish</name>
    <name type="synonym">Chelonodon nigroviridis</name>
    <dbReference type="NCBI Taxonomy" id="99883"/>
    <lineage>
        <taxon>Eukaryota</taxon>
        <taxon>Metazoa</taxon>
        <taxon>Chordata</taxon>
        <taxon>Craniata</taxon>
        <taxon>Vertebrata</taxon>
        <taxon>Euteleostomi</taxon>
        <taxon>Actinopterygii</taxon>
        <taxon>Neopterygii</taxon>
        <taxon>Teleostei</taxon>
        <taxon>Neoteleostei</taxon>
        <taxon>Acanthomorphata</taxon>
        <taxon>Eupercaria</taxon>
        <taxon>Tetraodontiformes</taxon>
        <taxon>Tetradontoidea</taxon>
        <taxon>Tetraodontidae</taxon>
        <taxon>Tetraodon</taxon>
    </lineage>
</organism>
<keyword evidence="2" id="KW-1015">Disulfide bond</keyword>
<dbReference type="PROSITE" id="PS50835">
    <property type="entry name" value="IG_LIKE"/>
    <property type="match status" value="1"/>
</dbReference>
<dbReference type="GO" id="GO:0007420">
    <property type="term" value="P:brain development"/>
    <property type="evidence" value="ECO:0007669"/>
    <property type="project" value="TreeGrafter"/>
</dbReference>
<name>H3C9K4_TETNG</name>
<dbReference type="SUPFAM" id="SSF48726">
    <property type="entry name" value="Immunoglobulin"/>
    <property type="match status" value="1"/>
</dbReference>
<dbReference type="InterPro" id="IPR007110">
    <property type="entry name" value="Ig-like_dom"/>
</dbReference>
<accession>H3C9K4</accession>
<dbReference type="GO" id="GO:0098632">
    <property type="term" value="F:cell-cell adhesion mediator activity"/>
    <property type="evidence" value="ECO:0007669"/>
    <property type="project" value="TreeGrafter"/>
</dbReference>
<keyword evidence="6" id="KW-1185">Reference proteome</keyword>
<feature type="compositionally biased region" description="Basic and acidic residues" evidence="3">
    <location>
        <begin position="90"/>
        <end position="100"/>
    </location>
</feature>
<dbReference type="Proteomes" id="UP000007303">
    <property type="component" value="Unassembled WGS sequence"/>
</dbReference>
<dbReference type="GO" id="GO:0030424">
    <property type="term" value="C:axon"/>
    <property type="evidence" value="ECO:0007669"/>
    <property type="project" value="TreeGrafter"/>
</dbReference>
<evidence type="ECO:0000256" key="1">
    <source>
        <dbReference type="ARBA" id="ARBA00022737"/>
    </source>
</evidence>
<protein>
    <recommendedName>
        <fullName evidence="4">Ig-like domain-containing protein</fullName>
    </recommendedName>
</protein>
<feature type="region of interest" description="Disordered" evidence="3">
    <location>
        <begin position="80"/>
        <end position="100"/>
    </location>
</feature>
<evidence type="ECO:0000313" key="5">
    <source>
        <dbReference type="Ensembl" id="ENSTNIP00000004926.1"/>
    </source>
</evidence>
<sequence>VSVSRFLITSTGALYILDVQMEDGLYNYRCMTRHRYTGETRQSNSARLIVSDPSNSAPHILDGFERREVMASHRVELPCKSGHPAPKYRWLKDNRPLEPD</sequence>